<name>A0A226MC44_CALSU</name>
<gene>
    <name evidence="1" type="ORF">ASZ78_011439</name>
</gene>
<evidence type="ECO:0000313" key="1">
    <source>
        <dbReference type="EMBL" id="OXB52853.1"/>
    </source>
</evidence>
<dbReference type="EMBL" id="MCFN01001829">
    <property type="protein sequence ID" value="OXB52853.1"/>
    <property type="molecule type" value="Genomic_DNA"/>
</dbReference>
<sequence>MTRAIENPEPPEIMGTRSELRMLLTAAEVEDLMVVFCGKELRMGLGWITTAGDSWMATWESWHCLTQGSLQLLACEVGLRGWHGRRGRHWS</sequence>
<reference evidence="1 2" key="1">
    <citation type="submission" date="2016-07" db="EMBL/GenBank/DDBJ databases">
        <title>Disparate Historic Effective Population Sizes Predicted by Modern Levels of Genome Diversity for the Scaled Quail (Callipepla squamata) and the Northern Bobwhite (Colinus virginianus): Inferences from First and Second Generation Draft Genome Assemblies for Sympatric New World Quail.</title>
        <authorList>
            <person name="Oldeschulte D.L."/>
            <person name="Halley Y.A."/>
            <person name="Bhattarai E.K."/>
            <person name="Brashear W.A."/>
            <person name="Hill J."/>
            <person name="Metz R.P."/>
            <person name="Johnson C.D."/>
            <person name="Rollins D."/>
            <person name="Peterson M.J."/>
            <person name="Bickhart D.M."/>
            <person name="Decker J.E."/>
            <person name="Seabury C.M."/>
        </authorList>
    </citation>
    <scope>NUCLEOTIDE SEQUENCE [LARGE SCALE GENOMIC DNA]</scope>
    <source>
        <strain evidence="1 2">Texas</strain>
        <tissue evidence="1">Leg muscle</tissue>
    </source>
</reference>
<proteinExistence type="predicted"/>
<evidence type="ECO:0000313" key="2">
    <source>
        <dbReference type="Proteomes" id="UP000198323"/>
    </source>
</evidence>
<dbReference type="AlphaFoldDB" id="A0A226MC44"/>
<keyword evidence="2" id="KW-1185">Reference proteome</keyword>
<comment type="caution">
    <text evidence="1">The sequence shown here is derived from an EMBL/GenBank/DDBJ whole genome shotgun (WGS) entry which is preliminary data.</text>
</comment>
<protein>
    <submittedName>
        <fullName evidence="1">Uncharacterized protein</fullName>
    </submittedName>
</protein>
<dbReference type="Proteomes" id="UP000198323">
    <property type="component" value="Unassembled WGS sequence"/>
</dbReference>
<accession>A0A226MC44</accession>
<organism evidence="1 2">
    <name type="scientific">Callipepla squamata</name>
    <name type="common">Scaled quail</name>
    <dbReference type="NCBI Taxonomy" id="9009"/>
    <lineage>
        <taxon>Eukaryota</taxon>
        <taxon>Metazoa</taxon>
        <taxon>Chordata</taxon>
        <taxon>Craniata</taxon>
        <taxon>Vertebrata</taxon>
        <taxon>Euteleostomi</taxon>
        <taxon>Archelosauria</taxon>
        <taxon>Archosauria</taxon>
        <taxon>Dinosauria</taxon>
        <taxon>Saurischia</taxon>
        <taxon>Theropoda</taxon>
        <taxon>Coelurosauria</taxon>
        <taxon>Aves</taxon>
        <taxon>Neognathae</taxon>
        <taxon>Galloanserae</taxon>
        <taxon>Galliformes</taxon>
        <taxon>Odontophoridae</taxon>
        <taxon>Callipepla</taxon>
    </lineage>
</organism>